<dbReference type="Gene3D" id="1.25.40.20">
    <property type="entry name" value="Ankyrin repeat-containing domain"/>
    <property type="match status" value="1"/>
</dbReference>
<evidence type="ECO:0000313" key="2">
    <source>
        <dbReference type="Proteomes" id="UP001595904"/>
    </source>
</evidence>
<dbReference type="SUPFAM" id="SSF48403">
    <property type="entry name" value="Ankyrin repeat"/>
    <property type="match status" value="1"/>
</dbReference>
<proteinExistence type="predicted"/>
<evidence type="ECO:0000313" key="1">
    <source>
        <dbReference type="EMBL" id="MFC4311871.1"/>
    </source>
</evidence>
<reference evidence="2" key="1">
    <citation type="journal article" date="2019" name="Int. J. Syst. Evol. Microbiol.">
        <title>The Global Catalogue of Microorganisms (GCM) 10K type strain sequencing project: providing services to taxonomists for standard genome sequencing and annotation.</title>
        <authorList>
            <consortium name="The Broad Institute Genomics Platform"/>
            <consortium name="The Broad Institute Genome Sequencing Center for Infectious Disease"/>
            <person name="Wu L."/>
            <person name="Ma J."/>
        </authorList>
    </citation>
    <scope>NUCLEOTIDE SEQUENCE [LARGE SCALE GENOMIC DNA]</scope>
    <source>
        <strain evidence="2">CGMCC 1.10759</strain>
    </source>
</reference>
<evidence type="ECO:0008006" key="3">
    <source>
        <dbReference type="Google" id="ProtNLM"/>
    </source>
</evidence>
<organism evidence="1 2">
    <name type="scientific">Steroidobacter flavus</name>
    <dbReference type="NCBI Taxonomy" id="1842136"/>
    <lineage>
        <taxon>Bacteria</taxon>
        <taxon>Pseudomonadati</taxon>
        <taxon>Pseudomonadota</taxon>
        <taxon>Gammaproteobacteria</taxon>
        <taxon>Steroidobacterales</taxon>
        <taxon>Steroidobacteraceae</taxon>
        <taxon>Steroidobacter</taxon>
    </lineage>
</organism>
<protein>
    <recommendedName>
        <fullName evidence="3">Ankyrin repeat domain-containing protein</fullName>
    </recommendedName>
</protein>
<comment type="caution">
    <text evidence="1">The sequence shown here is derived from an EMBL/GenBank/DDBJ whole genome shotgun (WGS) entry which is preliminary data.</text>
</comment>
<sequence>MLIARGAKVDPFELRYGGAPLTHAVYHQQLDMVKFLAAHSRNFRGLCFAGAVDRLRELLAEAPDRANREDRPGEPALFCLPAEDDEAVEIAELLLSFGADPTFRNPLGQTPAEAARRRGLDDAAALLEDAANAEPHG</sequence>
<accession>A0ABV8SWG6</accession>
<keyword evidence="2" id="KW-1185">Reference proteome</keyword>
<dbReference type="InterPro" id="IPR036770">
    <property type="entry name" value="Ankyrin_rpt-contain_sf"/>
</dbReference>
<dbReference type="RefSeq" id="WP_380600785.1">
    <property type="nucleotide sequence ID" value="NZ_JBHSDU010000010.1"/>
</dbReference>
<dbReference type="EMBL" id="JBHSDU010000010">
    <property type="protein sequence ID" value="MFC4311871.1"/>
    <property type="molecule type" value="Genomic_DNA"/>
</dbReference>
<dbReference type="Proteomes" id="UP001595904">
    <property type="component" value="Unassembled WGS sequence"/>
</dbReference>
<name>A0ABV8SWG6_9GAMM</name>
<gene>
    <name evidence="1" type="ORF">ACFPN2_22510</name>
</gene>